<keyword evidence="2" id="KW-1185">Reference proteome</keyword>
<sequence length="95" mass="11157">MPEAGILYYYGNFNLVFQQVSEYSLASMSRPDVVAAREIVQTLKESRRQIQVKYIVKEVEDYLKTYSSSGMDINWRDNLIKQNGRTKESFELKYS</sequence>
<reference evidence="1" key="2">
    <citation type="submission" date="2022-01" db="EMBL/GenBank/DDBJ databases">
        <authorList>
            <person name="Yamashiro T."/>
            <person name="Shiraishi A."/>
            <person name="Satake H."/>
            <person name="Nakayama K."/>
        </authorList>
    </citation>
    <scope>NUCLEOTIDE SEQUENCE</scope>
</reference>
<proteinExistence type="predicted"/>
<organism evidence="1 2">
    <name type="scientific">Tanacetum coccineum</name>
    <dbReference type="NCBI Taxonomy" id="301880"/>
    <lineage>
        <taxon>Eukaryota</taxon>
        <taxon>Viridiplantae</taxon>
        <taxon>Streptophyta</taxon>
        <taxon>Embryophyta</taxon>
        <taxon>Tracheophyta</taxon>
        <taxon>Spermatophyta</taxon>
        <taxon>Magnoliopsida</taxon>
        <taxon>eudicotyledons</taxon>
        <taxon>Gunneridae</taxon>
        <taxon>Pentapetalae</taxon>
        <taxon>asterids</taxon>
        <taxon>campanulids</taxon>
        <taxon>Asterales</taxon>
        <taxon>Asteraceae</taxon>
        <taxon>Asteroideae</taxon>
        <taxon>Anthemideae</taxon>
        <taxon>Anthemidinae</taxon>
        <taxon>Tanacetum</taxon>
    </lineage>
</organism>
<protein>
    <submittedName>
        <fullName evidence="1">Uncharacterized protein</fullName>
    </submittedName>
</protein>
<gene>
    <name evidence="1" type="ORF">Tco_0752531</name>
</gene>
<dbReference type="EMBL" id="BQNB010011091">
    <property type="protein sequence ID" value="GJS85990.1"/>
    <property type="molecule type" value="Genomic_DNA"/>
</dbReference>
<comment type="caution">
    <text evidence="1">The sequence shown here is derived from an EMBL/GenBank/DDBJ whole genome shotgun (WGS) entry which is preliminary data.</text>
</comment>
<evidence type="ECO:0000313" key="2">
    <source>
        <dbReference type="Proteomes" id="UP001151760"/>
    </source>
</evidence>
<evidence type="ECO:0000313" key="1">
    <source>
        <dbReference type="EMBL" id="GJS85990.1"/>
    </source>
</evidence>
<accession>A0ABQ4ZAD0</accession>
<reference evidence="1" key="1">
    <citation type="journal article" date="2022" name="Int. J. Mol. Sci.">
        <title>Draft Genome of Tanacetum Coccineum: Genomic Comparison of Closely Related Tanacetum-Family Plants.</title>
        <authorList>
            <person name="Yamashiro T."/>
            <person name="Shiraishi A."/>
            <person name="Nakayama K."/>
            <person name="Satake H."/>
        </authorList>
    </citation>
    <scope>NUCLEOTIDE SEQUENCE</scope>
</reference>
<name>A0ABQ4ZAD0_9ASTR</name>
<dbReference type="Proteomes" id="UP001151760">
    <property type="component" value="Unassembled WGS sequence"/>
</dbReference>